<accession>A0A917Q438</accession>
<comment type="caution">
    <text evidence="2">The sequence shown here is derived from an EMBL/GenBank/DDBJ whole genome shotgun (WGS) entry which is preliminary data.</text>
</comment>
<reference evidence="2 3" key="1">
    <citation type="journal article" date="2014" name="Int. J. Syst. Evol. Microbiol.">
        <title>Complete genome sequence of Corynebacterium casei LMG S-19264T (=DSM 44701T), isolated from a smear-ripened cheese.</title>
        <authorList>
            <consortium name="US DOE Joint Genome Institute (JGI-PGF)"/>
            <person name="Walter F."/>
            <person name="Albersmeier A."/>
            <person name="Kalinowski J."/>
            <person name="Ruckert C."/>
        </authorList>
    </citation>
    <scope>NUCLEOTIDE SEQUENCE [LARGE SCALE GENOMIC DNA]</scope>
    <source>
        <strain evidence="2 3">CGMCC 1.9161</strain>
    </source>
</reference>
<keyword evidence="1" id="KW-0812">Transmembrane</keyword>
<evidence type="ECO:0000256" key="1">
    <source>
        <dbReference type="SAM" id="Phobius"/>
    </source>
</evidence>
<feature type="transmembrane region" description="Helical" evidence="1">
    <location>
        <begin position="6"/>
        <end position="25"/>
    </location>
</feature>
<organism evidence="2 3">
    <name type="scientific">Salinarimonas ramus</name>
    <dbReference type="NCBI Taxonomy" id="690164"/>
    <lineage>
        <taxon>Bacteria</taxon>
        <taxon>Pseudomonadati</taxon>
        <taxon>Pseudomonadota</taxon>
        <taxon>Alphaproteobacteria</taxon>
        <taxon>Hyphomicrobiales</taxon>
        <taxon>Salinarimonadaceae</taxon>
        <taxon>Salinarimonas</taxon>
    </lineage>
</organism>
<evidence type="ECO:0000313" key="2">
    <source>
        <dbReference type="EMBL" id="GGK18702.1"/>
    </source>
</evidence>
<protein>
    <submittedName>
        <fullName evidence="2">Uncharacterized protein</fullName>
    </submittedName>
</protein>
<dbReference type="Proteomes" id="UP000600449">
    <property type="component" value="Unassembled WGS sequence"/>
</dbReference>
<gene>
    <name evidence="2" type="ORF">GCM10011322_01770</name>
</gene>
<keyword evidence="3" id="KW-1185">Reference proteome</keyword>
<name>A0A917Q438_9HYPH</name>
<evidence type="ECO:0000313" key="3">
    <source>
        <dbReference type="Proteomes" id="UP000600449"/>
    </source>
</evidence>
<keyword evidence="1" id="KW-1133">Transmembrane helix</keyword>
<keyword evidence="1" id="KW-0472">Membrane</keyword>
<dbReference type="AlphaFoldDB" id="A0A917Q438"/>
<sequence length="63" mass="7185">MSAILHLLLWILATAALMLATYWLVRLLEHLRLRRLPPEERAASLARQARAIERERVRGGGSP</sequence>
<proteinExistence type="predicted"/>
<dbReference type="EMBL" id="BMMF01000001">
    <property type="protein sequence ID" value="GGK18702.1"/>
    <property type="molecule type" value="Genomic_DNA"/>
</dbReference>
<dbReference type="RefSeq" id="WP_188908509.1">
    <property type="nucleotide sequence ID" value="NZ_BMMF01000001.1"/>
</dbReference>